<dbReference type="Pfam" id="PF08240">
    <property type="entry name" value="ADH_N"/>
    <property type="match status" value="1"/>
</dbReference>
<dbReference type="InterPro" id="IPR052733">
    <property type="entry name" value="Chloroplast_QOR"/>
</dbReference>
<accession>A0A2T6AUQ4</accession>
<evidence type="ECO:0000313" key="2">
    <source>
        <dbReference type="EMBL" id="PTX47551.1"/>
    </source>
</evidence>
<dbReference type="Proteomes" id="UP000244224">
    <property type="component" value="Unassembled WGS sequence"/>
</dbReference>
<protein>
    <submittedName>
        <fullName evidence="2">NADPH:quinone reductase-like Zn-dependent oxidoreductase</fullName>
    </submittedName>
</protein>
<dbReference type="PANTHER" id="PTHR44013">
    <property type="entry name" value="ZINC-TYPE ALCOHOL DEHYDROGENASE-LIKE PROTEIN C16A3.02C"/>
    <property type="match status" value="1"/>
</dbReference>
<dbReference type="InterPro" id="IPR011032">
    <property type="entry name" value="GroES-like_sf"/>
</dbReference>
<keyword evidence="3" id="KW-1185">Reference proteome</keyword>
<dbReference type="RefSeq" id="WP_108129792.1">
    <property type="nucleotide sequence ID" value="NZ_QBKP01000012.1"/>
</dbReference>
<dbReference type="InterPro" id="IPR013154">
    <property type="entry name" value="ADH-like_N"/>
</dbReference>
<feature type="domain" description="Enoyl reductase (ER)" evidence="1">
    <location>
        <begin position="10"/>
        <end position="306"/>
    </location>
</feature>
<comment type="caution">
    <text evidence="2">The sequence shown here is derived from an EMBL/GenBank/DDBJ whole genome shotgun (WGS) entry which is preliminary data.</text>
</comment>
<evidence type="ECO:0000259" key="1">
    <source>
        <dbReference type="SMART" id="SM00829"/>
    </source>
</evidence>
<sequence>MQAIFYRGYGGPEVLEHGTLPDPEPGPGQVLVALEAASVAPLDWKLRAGMLAAHFTPEFPKIPGRDGTGRVLACGPGVTGFTPGQRVAVMAPPARGAGCYASMIAADAALTVPLPDALAMEEGAALVNSGLSALIACRAAGVTAGQRVLVHSGAGAVGGLLVQLCAHLGAEVSATCHSRNADYVRGLGATRIIAYDRDALTELPPQDVVFDLMGGAVHAASYAVLKRGGHLVWLTAAPFEDRGAEHGVRVTRAMITDDASVVTEVLNLAAQGVLKAQIADRLSLDQAAEAQRRLAAGEISRGRLILLP</sequence>
<organism evidence="2 3">
    <name type="scientific">Gemmobacter caeni</name>
    <dbReference type="NCBI Taxonomy" id="589035"/>
    <lineage>
        <taxon>Bacteria</taxon>
        <taxon>Pseudomonadati</taxon>
        <taxon>Pseudomonadota</taxon>
        <taxon>Alphaproteobacteria</taxon>
        <taxon>Rhodobacterales</taxon>
        <taxon>Paracoccaceae</taxon>
        <taxon>Gemmobacter</taxon>
    </lineage>
</organism>
<dbReference type="GO" id="GO:0016491">
    <property type="term" value="F:oxidoreductase activity"/>
    <property type="evidence" value="ECO:0007669"/>
    <property type="project" value="InterPro"/>
</dbReference>
<dbReference type="SUPFAM" id="SSF50129">
    <property type="entry name" value="GroES-like"/>
    <property type="match status" value="1"/>
</dbReference>
<dbReference type="SUPFAM" id="SSF51735">
    <property type="entry name" value="NAD(P)-binding Rossmann-fold domains"/>
    <property type="match status" value="1"/>
</dbReference>
<name>A0A2T6AUQ4_9RHOB</name>
<evidence type="ECO:0000313" key="3">
    <source>
        <dbReference type="Proteomes" id="UP000244224"/>
    </source>
</evidence>
<dbReference type="EMBL" id="QBKP01000012">
    <property type="protein sequence ID" value="PTX47551.1"/>
    <property type="molecule type" value="Genomic_DNA"/>
</dbReference>
<dbReference type="InterPro" id="IPR020843">
    <property type="entry name" value="ER"/>
</dbReference>
<dbReference type="PANTHER" id="PTHR44013:SF1">
    <property type="entry name" value="ZINC-TYPE ALCOHOL DEHYDROGENASE-LIKE PROTEIN C16A3.02C"/>
    <property type="match status" value="1"/>
</dbReference>
<dbReference type="CDD" id="cd05289">
    <property type="entry name" value="MDR_like_2"/>
    <property type="match status" value="1"/>
</dbReference>
<dbReference type="InterPro" id="IPR036291">
    <property type="entry name" value="NAD(P)-bd_dom_sf"/>
</dbReference>
<dbReference type="Gene3D" id="3.40.50.720">
    <property type="entry name" value="NAD(P)-binding Rossmann-like Domain"/>
    <property type="match status" value="1"/>
</dbReference>
<dbReference type="AlphaFoldDB" id="A0A2T6AUQ4"/>
<dbReference type="SMART" id="SM00829">
    <property type="entry name" value="PKS_ER"/>
    <property type="match status" value="1"/>
</dbReference>
<dbReference type="OrthoDB" id="9787435at2"/>
<dbReference type="Gene3D" id="3.90.180.10">
    <property type="entry name" value="Medium-chain alcohol dehydrogenases, catalytic domain"/>
    <property type="match status" value="1"/>
</dbReference>
<reference evidence="2 3" key="1">
    <citation type="submission" date="2018-04" db="EMBL/GenBank/DDBJ databases">
        <title>Genomic Encyclopedia of Archaeal and Bacterial Type Strains, Phase II (KMG-II): from individual species to whole genera.</title>
        <authorList>
            <person name="Goeker M."/>
        </authorList>
    </citation>
    <scope>NUCLEOTIDE SEQUENCE [LARGE SCALE GENOMIC DNA]</scope>
    <source>
        <strain evidence="2 3">DSM 21823</strain>
    </source>
</reference>
<proteinExistence type="predicted"/>
<dbReference type="Pfam" id="PF13602">
    <property type="entry name" value="ADH_zinc_N_2"/>
    <property type="match status" value="1"/>
</dbReference>
<gene>
    <name evidence="2" type="ORF">C8N34_11239</name>
</gene>